<proteinExistence type="predicted"/>
<comment type="caution">
    <text evidence="1">The sequence shown here is derived from an EMBL/GenBank/DDBJ whole genome shotgun (WGS) entry which is preliminary data.</text>
</comment>
<dbReference type="EMBL" id="VJVZ01000012">
    <property type="protein sequence ID" value="TRW22636.1"/>
    <property type="molecule type" value="Genomic_DNA"/>
</dbReference>
<accession>A0A552UWP3</accession>
<evidence type="ECO:0000313" key="1">
    <source>
        <dbReference type="EMBL" id="TRW22636.1"/>
    </source>
</evidence>
<dbReference type="RefSeq" id="WP_143374679.1">
    <property type="nucleotide sequence ID" value="NZ_VJVZ01000012.1"/>
</dbReference>
<sequence length="145" mass="16377">MNIQTGICFLAFEVIWKDADILELQIKASNGRYMGTVEIYDTYESLINFEKSLTGYCIGSNTYYRSEPYNQKSKCTMKFRAPDNAGLVGVEVILEENTLFNDEDKPNNTVSLQLIAELNAIDNFAIELGKLIYGREGIAILQAIR</sequence>
<organism evidence="1 2">
    <name type="scientific">Flavobacterium zepuense</name>
    <dbReference type="NCBI Taxonomy" id="2593302"/>
    <lineage>
        <taxon>Bacteria</taxon>
        <taxon>Pseudomonadati</taxon>
        <taxon>Bacteroidota</taxon>
        <taxon>Flavobacteriia</taxon>
        <taxon>Flavobacteriales</taxon>
        <taxon>Flavobacteriaceae</taxon>
        <taxon>Flavobacterium</taxon>
    </lineage>
</organism>
<gene>
    <name evidence="1" type="ORF">FMM05_17305</name>
</gene>
<dbReference type="Proteomes" id="UP000320643">
    <property type="component" value="Unassembled WGS sequence"/>
</dbReference>
<keyword evidence="2" id="KW-1185">Reference proteome</keyword>
<reference evidence="1 2" key="1">
    <citation type="submission" date="2019-07" db="EMBL/GenBank/DDBJ databases">
        <title>Flavobacterium sp. nov., isolated from glacier ice.</title>
        <authorList>
            <person name="Liu Q."/>
            <person name="Xin Y.-H."/>
        </authorList>
    </citation>
    <scope>NUCLEOTIDE SEQUENCE [LARGE SCALE GENOMIC DNA]</scope>
    <source>
        <strain evidence="1 2">ZT4R6</strain>
    </source>
</reference>
<name>A0A552UWP3_9FLAO</name>
<evidence type="ECO:0000313" key="2">
    <source>
        <dbReference type="Proteomes" id="UP000320643"/>
    </source>
</evidence>
<dbReference type="AlphaFoldDB" id="A0A552UWP3"/>
<protein>
    <submittedName>
        <fullName evidence="1">Uncharacterized protein</fullName>
    </submittedName>
</protein>
<dbReference type="OrthoDB" id="767565at2"/>